<evidence type="ECO:0000313" key="1">
    <source>
        <dbReference type="EMBL" id="LAA22298.1"/>
    </source>
</evidence>
<reference evidence="1" key="2">
    <citation type="submission" date="2017-12" db="EMBL/GenBank/DDBJ databases">
        <title>Coralsnake Venomics: Analyses of Venom Gland Transcriptomes and Proteomes of Six Brazilian Taxa.</title>
        <authorList>
            <person name="Aird S.D."/>
            <person name="Jorge da Silva N."/>
            <person name="Qiu L."/>
            <person name="Villar-Briones A."/>
            <person name="Aparecida-Saddi V."/>
            <person name="Campos-Telles M.P."/>
            <person name="Grau M."/>
            <person name="Mikheyev A.S."/>
        </authorList>
    </citation>
    <scope>NUCLEOTIDE SEQUENCE</scope>
    <source>
        <tissue evidence="1">Venom_gland</tissue>
    </source>
</reference>
<organism evidence="1">
    <name type="scientific">Micrurus carvalhoi</name>
    <dbReference type="NCBI Taxonomy" id="3147026"/>
    <lineage>
        <taxon>Eukaryota</taxon>
        <taxon>Metazoa</taxon>
        <taxon>Chordata</taxon>
        <taxon>Craniata</taxon>
        <taxon>Vertebrata</taxon>
        <taxon>Euteleostomi</taxon>
        <taxon>Lepidosauria</taxon>
        <taxon>Squamata</taxon>
        <taxon>Bifurcata</taxon>
        <taxon>Unidentata</taxon>
        <taxon>Episquamata</taxon>
        <taxon>Toxicofera</taxon>
        <taxon>Serpentes</taxon>
        <taxon>Colubroidea</taxon>
        <taxon>Elapidae</taxon>
        <taxon>Elapinae</taxon>
        <taxon>Micrurus</taxon>
    </lineage>
</organism>
<dbReference type="EMBL" id="IACI01034270">
    <property type="protein sequence ID" value="LAA22298.1"/>
    <property type="molecule type" value="Transcribed_RNA"/>
</dbReference>
<reference evidence="1" key="1">
    <citation type="submission" date="2017-07" db="EMBL/GenBank/DDBJ databases">
        <authorList>
            <person name="Mikheyev A."/>
            <person name="Grau M."/>
        </authorList>
    </citation>
    <scope>NUCLEOTIDE SEQUENCE</scope>
    <source>
        <tissue evidence="1">Venom_gland</tissue>
    </source>
</reference>
<protein>
    <submittedName>
        <fullName evidence="1">Uncharacterized protein</fullName>
    </submittedName>
</protein>
<proteinExistence type="predicted"/>
<dbReference type="AlphaFoldDB" id="A0A2H6N1G4"/>
<sequence length="121" mass="13339">MALELHEKFHPSKWLLSRQKGQEEAGLLYLPRRALCGISASRPSLYFPLSSSDRRAPVALPVMLSGAISLQLRSEQAVACLLLQPSQDVSPLRVLKGNNNEGIQVNPQTAQQLFSCPDVFL</sequence>
<accession>A0A2H6N1G4</accession>
<name>A0A2H6N1G4_9SAUR</name>